<dbReference type="PANTHER" id="PTHR45868:SF19">
    <property type="entry name" value="HEAVY METAL-ASSOCIATED ISOPRENYLATED PLANT PROTEIN 37"/>
    <property type="match status" value="1"/>
</dbReference>
<reference evidence="8" key="1">
    <citation type="submission" date="2023-10" db="EMBL/GenBank/DDBJ databases">
        <authorList>
            <person name="Domelevo Entfellner J.-B."/>
        </authorList>
    </citation>
    <scope>NUCLEOTIDE SEQUENCE</scope>
</reference>
<dbReference type="CDD" id="cd00371">
    <property type="entry name" value="HMA"/>
    <property type="match status" value="1"/>
</dbReference>
<dbReference type="Gene3D" id="3.30.70.100">
    <property type="match status" value="1"/>
</dbReference>
<evidence type="ECO:0000256" key="5">
    <source>
        <dbReference type="ARBA" id="ARBA00024045"/>
    </source>
</evidence>
<evidence type="ECO:0000256" key="2">
    <source>
        <dbReference type="ARBA" id="ARBA00022723"/>
    </source>
</evidence>
<feature type="region of interest" description="Disordered" evidence="6">
    <location>
        <begin position="248"/>
        <end position="279"/>
    </location>
</feature>
<keyword evidence="4" id="KW-0636">Prenylation</keyword>
<name>A0AA86W378_9FABA</name>
<feature type="compositionally biased region" description="Acidic residues" evidence="6">
    <location>
        <begin position="197"/>
        <end position="213"/>
    </location>
</feature>
<evidence type="ECO:0000256" key="6">
    <source>
        <dbReference type="SAM" id="MobiDB-lite"/>
    </source>
</evidence>
<evidence type="ECO:0000256" key="3">
    <source>
        <dbReference type="ARBA" id="ARBA00023288"/>
    </source>
</evidence>
<feature type="region of interest" description="Disordered" evidence="6">
    <location>
        <begin position="194"/>
        <end position="213"/>
    </location>
</feature>
<comment type="similarity">
    <text evidence="5">Belongs to the HIPP family.</text>
</comment>
<gene>
    <name evidence="8" type="ORF">AYBTSS11_LOCUS29579</name>
</gene>
<dbReference type="InterPro" id="IPR036163">
    <property type="entry name" value="HMA_dom_sf"/>
</dbReference>
<organism evidence="8 9">
    <name type="scientific">Sphenostylis stenocarpa</name>
    <dbReference type="NCBI Taxonomy" id="92480"/>
    <lineage>
        <taxon>Eukaryota</taxon>
        <taxon>Viridiplantae</taxon>
        <taxon>Streptophyta</taxon>
        <taxon>Embryophyta</taxon>
        <taxon>Tracheophyta</taxon>
        <taxon>Spermatophyta</taxon>
        <taxon>Magnoliopsida</taxon>
        <taxon>eudicotyledons</taxon>
        <taxon>Gunneridae</taxon>
        <taxon>Pentapetalae</taxon>
        <taxon>rosids</taxon>
        <taxon>fabids</taxon>
        <taxon>Fabales</taxon>
        <taxon>Fabaceae</taxon>
        <taxon>Papilionoideae</taxon>
        <taxon>50 kb inversion clade</taxon>
        <taxon>NPAAA clade</taxon>
        <taxon>indigoferoid/millettioid clade</taxon>
        <taxon>Phaseoleae</taxon>
        <taxon>Sphenostylis</taxon>
    </lineage>
</organism>
<dbReference type="Proteomes" id="UP001189624">
    <property type="component" value="Chromosome 10"/>
</dbReference>
<protein>
    <recommendedName>
        <fullName evidence="7">HMA domain-containing protein</fullName>
    </recommendedName>
</protein>
<evidence type="ECO:0000313" key="8">
    <source>
        <dbReference type="EMBL" id="CAJ1977414.1"/>
    </source>
</evidence>
<keyword evidence="1" id="KW-0488">Methylation</keyword>
<feature type="compositionally biased region" description="Gly residues" evidence="6">
    <location>
        <begin position="257"/>
        <end position="269"/>
    </location>
</feature>
<dbReference type="SUPFAM" id="SSF55008">
    <property type="entry name" value="HMA, heavy metal-associated domain"/>
    <property type="match status" value="1"/>
</dbReference>
<dbReference type="AlphaFoldDB" id="A0AA86W378"/>
<keyword evidence="2" id="KW-0479">Metal-binding</keyword>
<sequence>MDGEAETFTSKLLGANSRLYSASNYLKIRSSSSEGYDIIQYKSHLILACTNPHNADLTSHTLTLATLHQITHAMPRTMVAKQGFWTVTKTCVLKVNIHCDGCKQKVKKLLQRIEGVYQVQIDAEQQKVTVSGSVDSATLIKKLVRAGKYAELWCQKNQNQKQKSNNAKDDKNKGQKQALVKGLEAFKNQQKFPAFSSEEDEYYSEYEDDDDEEDEEMRFLREKANQLQMLKQQAANANNVRKSMGTIGAGANTGKMNNGGGNANGGKKGGPNQNLGMKENPTRGLDQKTMAALKLNGGHLGGEGLNLNLGEAKRANDIGAMMNLAGFNGNGANVGSATVLGANNTNGMGGFPVQSNNMIPGSSAAFSNGGIAAGQYPSSLLMNMNGFNNHPSPSPLVMNMNMQARQAMQQQPQMMYHRSPFIPPNTGYYYNHSNSYSPAQYSYSYGLPSYPGGDDHSAAHMFSDDNTSSSCSIM</sequence>
<dbReference type="GO" id="GO:0046872">
    <property type="term" value="F:metal ion binding"/>
    <property type="evidence" value="ECO:0007669"/>
    <property type="project" value="UniProtKB-KW"/>
</dbReference>
<evidence type="ECO:0000256" key="4">
    <source>
        <dbReference type="ARBA" id="ARBA00023289"/>
    </source>
</evidence>
<evidence type="ECO:0000256" key="1">
    <source>
        <dbReference type="ARBA" id="ARBA00022481"/>
    </source>
</evidence>
<dbReference type="Pfam" id="PF00403">
    <property type="entry name" value="HMA"/>
    <property type="match status" value="1"/>
</dbReference>
<keyword evidence="9" id="KW-1185">Reference proteome</keyword>
<dbReference type="InterPro" id="IPR006121">
    <property type="entry name" value="HMA_dom"/>
</dbReference>
<feature type="domain" description="HMA" evidence="7">
    <location>
        <begin position="88"/>
        <end position="151"/>
    </location>
</feature>
<accession>A0AA86W378</accession>
<dbReference type="PROSITE" id="PS50846">
    <property type="entry name" value="HMA_2"/>
    <property type="match status" value="1"/>
</dbReference>
<dbReference type="Gramene" id="rna-AYBTSS11_LOCUS29579">
    <property type="protein sequence ID" value="CAJ1977414.1"/>
    <property type="gene ID" value="gene-AYBTSS11_LOCUS29579"/>
</dbReference>
<evidence type="ECO:0000313" key="9">
    <source>
        <dbReference type="Proteomes" id="UP001189624"/>
    </source>
</evidence>
<keyword evidence="3" id="KW-0449">Lipoprotein</keyword>
<dbReference type="EMBL" id="OY731407">
    <property type="protein sequence ID" value="CAJ1977414.1"/>
    <property type="molecule type" value="Genomic_DNA"/>
</dbReference>
<evidence type="ECO:0000259" key="7">
    <source>
        <dbReference type="PROSITE" id="PS50846"/>
    </source>
</evidence>
<proteinExistence type="inferred from homology"/>
<dbReference type="PANTHER" id="PTHR45868">
    <property type="entry name" value="HEAVY METAL-ASSOCIATED ISOPRENYLATED PLANT PROTEIN 33-RELATED"/>
    <property type="match status" value="1"/>
</dbReference>